<dbReference type="Gene3D" id="3.30.2130.10">
    <property type="entry name" value="VC0802-like"/>
    <property type="match status" value="1"/>
</dbReference>
<feature type="binding site" evidence="14">
    <location>
        <begin position="7"/>
        <end position="10"/>
    </location>
    <ligand>
        <name>ATP</name>
        <dbReference type="ChEBI" id="CHEBI:30616"/>
    </ligand>
</feature>
<dbReference type="InterPro" id="IPR001341">
    <property type="entry name" value="Asp_kinase"/>
</dbReference>
<feature type="binding site" evidence="14">
    <location>
        <position position="52"/>
    </location>
    <ligand>
        <name>substrate</name>
    </ligand>
</feature>
<dbReference type="KEGG" id="aft:BBF96_02815"/>
<keyword evidence="11" id="KW-0220">Diaminopimelate biosynthesis</keyword>
<dbReference type="NCBIfam" id="TIGR00657">
    <property type="entry name" value="asp_kinases"/>
    <property type="match status" value="1"/>
</dbReference>
<dbReference type="GO" id="GO:0009090">
    <property type="term" value="P:homoserine biosynthetic process"/>
    <property type="evidence" value="ECO:0007669"/>
    <property type="project" value="TreeGrafter"/>
</dbReference>
<dbReference type="NCBIfam" id="TIGR00656">
    <property type="entry name" value="asp_kin_monofn"/>
    <property type="match status" value="1"/>
</dbReference>
<evidence type="ECO:0000313" key="19">
    <source>
        <dbReference type="EMBL" id="AZR72418.1"/>
    </source>
</evidence>
<evidence type="ECO:0000256" key="14">
    <source>
        <dbReference type="PIRSR" id="PIRSR000726-1"/>
    </source>
</evidence>
<feature type="binding site" evidence="14">
    <location>
        <begin position="214"/>
        <end position="215"/>
    </location>
    <ligand>
        <name>ATP</name>
        <dbReference type="ChEBI" id="CHEBI:30616"/>
    </ligand>
</feature>
<feature type="binding site" evidence="14">
    <location>
        <position position="189"/>
    </location>
    <ligand>
        <name>ATP</name>
        <dbReference type="ChEBI" id="CHEBI:30616"/>
    </ligand>
</feature>
<dbReference type="PIRSF" id="PIRSF000726">
    <property type="entry name" value="Asp_kin"/>
    <property type="match status" value="1"/>
</dbReference>
<accession>A0A3S9SVW7</accession>
<dbReference type="SUPFAM" id="SSF53633">
    <property type="entry name" value="Carbamate kinase-like"/>
    <property type="match status" value="1"/>
</dbReference>
<dbReference type="GO" id="GO:0009089">
    <property type="term" value="P:lysine biosynthetic process via diaminopimelate"/>
    <property type="evidence" value="ECO:0007669"/>
    <property type="project" value="UniProtKB-UniPathway"/>
</dbReference>
<keyword evidence="12" id="KW-0457">Lysine biosynthesis</keyword>
<evidence type="ECO:0000256" key="2">
    <source>
        <dbReference type="ARBA" id="ARBA00004766"/>
    </source>
</evidence>
<evidence type="ECO:0000256" key="5">
    <source>
        <dbReference type="ARBA" id="ARBA00010122"/>
    </source>
</evidence>
<dbReference type="UniPathway" id="UPA00034">
    <property type="reaction ID" value="UER00015"/>
</dbReference>
<evidence type="ECO:0000256" key="8">
    <source>
        <dbReference type="ARBA" id="ARBA00022741"/>
    </source>
</evidence>
<feature type="binding site" evidence="14">
    <location>
        <begin position="178"/>
        <end position="179"/>
    </location>
    <ligand>
        <name>ATP</name>
        <dbReference type="ChEBI" id="CHEBI:30616"/>
    </ligand>
</feature>
<evidence type="ECO:0000256" key="10">
    <source>
        <dbReference type="ARBA" id="ARBA00022840"/>
    </source>
</evidence>
<feature type="domain" description="Aspartate/glutamate/uridylate kinase" evidence="17">
    <location>
        <begin position="2"/>
        <end position="235"/>
    </location>
</feature>
<evidence type="ECO:0000256" key="7">
    <source>
        <dbReference type="ARBA" id="ARBA00022679"/>
    </source>
</evidence>
<dbReference type="PANTHER" id="PTHR21499:SF3">
    <property type="entry name" value="ASPARTOKINASE"/>
    <property type="match status" value="1"/>
</dbReference>
<keyword evidence="7 15" id="KW-0808">Transferase</keyword>
<dbReference type="FunFam" id="3.40.1160.10:FF:000002">
    <property type="entry name" value="Aspartokinase"/>
    <property type="match status" value="1"/>
</dbReference>
<dbReference type="GO" id="GO:0004072">
    <property type="term" value="F:aspartate kinase activity"/>
    <property type="evidence" value="ECO:0007669"/>
    <property type="project" value="UniProtKB-EC"/>
</dbReference>
<evidence type="ECO:0000256" key="3">
    <source>
        <dbReference type="ARBA" id="ARBA00004986"/>
    </source>
</evidence>
<evidence type="ECO:0000259" key="17">
    <source>
        <dbReference type="Pfam" id="PF00696"/>
    </source>
</evidence>
<proteinExistence type="inferred from homology"/>
<feature type="domain" description="CASTOR ACT" evidence="18">
    <location>
        <begin position="338"/>
        <end position="400"/>
    </location>
</feature>
<dbReference type="InterPro" id="IPR005260">
    <property type="entry name" value="Asp_kin_monofn"/>
</dbReference>
<evidence type="ECO:0000313" key="20">
    <source>
        <dbReference type="Proteomes" id="UP000267250"/>
    </source>
</evidence>
<dbReference type="InterPro" id="IPR001048">
    <property type="entry name" value="Asp/Glu/Uridylate_kinase"/>
</dbReference>
<evidence type="ECO:0000256" key="4">
    <source>
        <dbReference type="ARBA" id="ARBA00005139"/>
    </source>
</evidence>
<dbReference type="InterPro" id="IPR045865">
    <property type="entry name" value="ACT-like_dom_sf"/>
</dbReference>
<dbReference type="GO" id="GO:0009088">
    <property type="term" value="P:threonine biosynthetic process"/>
    <property type="evidence" value="ECO:0007669"/>
    <property type="project" value="UniProtKB-UniPathway"/>
</dbReference>
<dbReference type="EC" id="2.7.2.4" evidence="15"/>
<gene>
    <name evidence="19" type="ORF">BBF96_02815</name>
</gene>
<evidence type="ECO:0000256" key="9">
    <source>
        <dbReference type="ARBA" id="ARBA00022777"/>
    </source>
</evidence>
<dbReference type="UniPathway" id="UPA00050">
    <property type="reaction ID" value="UER00461"/>
</dbReference>
<feature type="binding site" evidence="14">
    <location>
        <position position="79"/>
    </location>
    <ligand>
        <name>substrate</name>
    </ligand>
</feature>
<keyword evidence="8 14" id="KW-0547">Nucleotide-binding</keyword>
<evidence type="ECO:0000256" key="11">
    <source>
        <dbReference type="ARBA" id="ARBA00022915"/>
    </source>
</evidence>
<dbReference type="PROSITE" id="PS00324">
    <property type="entry name" value="ASPARTOKINASE"/>
    <property type="match status" value="1"/>
</dbReference>
<dbReference type="InterPro" id="IPR036393">
    <property type="entry name" value="AceGlu_kinase-like_sf"/>
</dbReference>
<dbReference type="AlphaFoldDB" id="A0A3S9SVW7"/>
<comment type="pathway">
    <text evidence="3 16">Amino-acid biosynthesis; L-methionine biosynthesis via de novo pathway; L-homoserine from L-aspartate: step 1/3.</text>
</comment>
<comment type="pathway">
    <text evidence="4 16">Amino-acid biosynthesis; L-threonine biosynthesis; L-threonine from L-aspartate: step 1/5.</text>
</comment>
<keyword evidence="6 16" id="KW-0028">Amino-acid biosynthesis</keyword>
<dbReference type="EMBL" id="CP016379">
    <property type="protein sequence ID" value="AZR72418.1"/>
    <property type="molecule type" value="Genomic_DNA"/>
</dbReference>
<evidence type="ECO:0000259" key="18">
    <source>
        <dbReference type="Pfam" id="PF13840"/>
    </source>
</evidence>
<keyword evidence="20" id="KW-1185">Reference proteome</keyword>
<dbReference type="InterPro" id="IPR027795">
    <property type="entry name" value="CASTOR_ACT_dom"/>
</dbReference>
<keyword evidence="9 15" id="KW-0418">Kinase</keyword>
<dbReference type="GO" id="GO:0005524">
    <property type="term" value="F:ATP binding"/>
    <property type="evidence" value="ECO:0007669"/>
    <property type="project" value="UniProtKB-KW"/>
</dbReference>
<sequence length="407" mass="44222">MKIIVQKFGGSSLANTTGREQAVKKIKEAIEKGYRPVVVVSAMGRKGSPYATDTLIAFAKKVHFEIEPRELDLLLSCGEVISAVIFGQTLNKHGFKPIALTGAQAGIITDENFGETRIIEVNPSRILKELKNGKIPVVAGFQGISKSGEITTLGRGGSDTTATALGAALKAEYIEIFTDVDGVMTADPRIVPTAKTIKKASYEDVCEMAHGGAKVIHPRAAEIARRERIPVRVRSTFTDNDGTLIKEMGFEDGVVEIKGDRPVTGIATRNNIIFFKIIPRLQLENATGLGAFKVIADQGISVDFINVKPDSISFIVDAPCADKVRQVLDAWDYKYEISNEYCKITLIGGGMTGRPGVMAKIVEALASEAIPIFQSTDSRSTISVLIKERDQVRAMRALHRAFQLDQE</sequence>
<comment type="similarity">
    <text evidence="5 15">Belongs to the aspartokinase family.</text>
</comment>
<dbReference type="UniPathway" id="UPA00051">
    <property type="reaction ID" value="UER00462"/>
</dbReference>
<dbReference type="Proteomes" id="UP000267250">
    <property type="component" value="Chromosome"/>
</dbReference>
<dbReference type="PANTHER" id="PTHR21499">
    <property type="entry name" value="ASPARTATE KINASE"/>
    <property type="match status" value="1"/>
</dbReference>
<comment type="catalytic activity">
    <reaction evidence="13 15">
        <text>L-aspartate + ATP = 4-phospho-L-aspartate + ADP</text>
        <dbReference type="Rhea" id="RHEA:23776"/>
        <dbReference type="ChEBI" id="CHEBI:29991"/>
        <dbReference type="ChEBI" id="CHEBI:30616"/>
        <dbReference type="ChEBI" id="CHEBI:57535"/>
        <dbReference type="ChEBI" id="CHEBI:456216"/>
        <dbReference type="EC" id="2.7.2.4"/>
    </reaction>
</comment>
<dbReference type="Gene3D" id="3.40.1160.10">
    <property type="entry name" value="Acetylglutamate kinase-like"/>
    <property type="match status" value="1"/>
</dbReference>
<evidence type="ECO:0000256" key="15">
    <source>
        <dbReference type="RuleBase" id="RU003448"/>
    </source>
</evidence>
<dbReference type="InterPro" id="IPR018042">
    <property type="entry name" value="Aspartate_kinase_CS"/>
</dbReference>
<dbReference type="RefSeq" id="WP_127015753.1">
    <property type="nucleotide sequence ID" value="NZ_CP016379.1"/>
</dbReference>
<evidence type="ECO:0000256" key="12">
    <source>
        <dbReference type="ARBA" id="ARBA00023154"/>
    </source>
</evidence>
<comment type="pathway">
    <text evidence="2 16">Amino-acid biosynthesis; L-lysine biosynthesis via DAP pathway; (S)-tetrahydrodipicolinate from L-aspartate: step 1/4.</text>
</comment>
<comment type="function">
    <text evidence="1">Catalyzes the phosphorylation of the beta-carboxyl group of aspartic acid with ATP to yield 4-phospho-L-aspartate, which is involved in the branched biosynthetic pathway leading to the biosynthesis of amino acids threonine, isoleucine and methionine.</text>
</comment>
<evidence type="ECO:0000256" key="6">
    <source>
        <dbReference type="ARBA" id="ARBA00022605"/>
    </source>
</evidence>
<name>A0A3S9SVW7_9FIRM</name>
<reference evidence="19 20" key="1">
    <citation type="submission" date="2016-07" db="EMBL/GenBank/DDBJ databases">
        <title>Genome and transcriptome analysis of iron-reducing fermentative bacteria Anoxybacter fermentans.</title>
        <authorList>
            <person name="Zeng X."/>
            <person name="Shao Z."/>
        </authorList>
    </citation>
    <scope>NUCLEOTIDE SEQUENCE [LARGE SCALE GENOMIC DNA]</scope>
    <source>
        <strain evidence="19 20">DY22613</strain>
    </source>
</reference>
<dbReference type="NCBIfam" id="NF005155">
    <property type="entry name" value="PRK06635.1-4"/>
    <property type="match status" value="1"/>
</dbReference>
<organism evidence="19 20">
    <name type="scientific">Anoxybacter fermentans</name>
    <dbReference type="NCBI Taxonomy" id="1323375"/>
    <lineage>
        <taxon>Bacteria</taxon>
        <taxon>Bacillati</taxon>
        <taxon>Bacillota</taxon>
        <taxon>Clostridia</taxon>
        <taxon>Halanaerobiales</taxon>
        <taxon>Anoxybacter</taxon>
    </lineage>
</organism>
<evidence type="ECO:0000256" key="16">
    <source>
        <dbReference type="RuleBase" id="RU004249"/>
    </source>
</evidence>
<keyword evidence="10 14" id="KW-0067">ATP-binding</keyword>
<protein>
    <recommendedName>
        <fullName evidence="15">Aspartokinase</fullName>
        <ecNumber evidence="15">2.7.2.4</ecNumber>
    </recommendedName>
</protein>
<dbReference type="NCBIfam" id="NF006068">
    <property type="entry name" value="PRK08210.1"/>
    <property type="match status" value="1"/>
</dbReference>
<dbReference type="SUPFAM" id="SSF55021">
    <property type="entry name" value="ACT-like"/>
    <property type="match status" value="2"/>
</dbReference>
<dbReference type="GO" id="GO:0005829">
    <property type="term" value="C:cytosol"/>
    <property type="evidence" value="ECO:0007669"/>
    <property type="project" value="TreeGrafter"/>
</dbReference>
<dbReference type="GO" id="GO:0019877">
    <property type="term" value="P:diaminopimelate biosynthetic process"/>
    <property type="evidence" value="ECO:0007669"/>
    <property type="project" value="UniProtKB-KW"/>
</dbReference>
<evidence type="ECO:0000256" key="1">
    <source>
        <dbReference type="ARBA" id="ARBA00003121"/>
    </source>
</evidence>
<dbReference type="Pfam" id="PF13840">
    <property type="entry name" value="ACT_7"/>
    <property type="match status" value="1"/>
</dbReference>
<dbReference type="OrthoDB" id="9799110at2"/>
<dbReference type="Pfam" id="PF00696">
    <property type="entry name" value="AA_kinase"/>
    <property type="match status" value="1"/>
</dbReference>
<evidence type="ECO:0000256" key="13">
    <source>
        <dbReference type="ARBA" id="ARBA00047872"/>
    </source>
</evidence>